<sequence length="184" mass="20851">MANIVDPLGGWEQYANIYEYYEGAGNLPVRQTIEFGANIDPLTEVVLSVRVDVNVLIEDYGGSRRGLLVEPKFVDYFEKNGAKFTIKYRDRKTLEIKTANGFSELPFDPKTCDIIEFNPPGELSAQIIYKPTITYRKYDPLNPGLPGTVQNTSKTYIQTLHGSYQGWANKLKDYINKSGPFPRI</sequence>
<reference evidence="1 2" key="1">
    <citation type="submission" date="2017-10" db="EMBL/GenBank/DDBJ databases">
        <title>Antibacterial composition for extension of chilled fish shelf life and decreasing of risk of food-borne infections, bacteriophage strains for its preparation.</title>
        <authorList>
            <person name="Zulkarneev E.R."/>
            <person name="Aleshkin A.V."/>
            <person name="Rubalsky O.V."/>
            <person name="Kiseleva I.A."/>
            <person name="Rubalskii E.O."/>
            <person name="Lebedev S.N."/>
        </authorList>
    </citation>
    <scope>NUCLEOTIDE SEQUENCE [LARGE SCALE GENOMIC DNA]</scope>
</reference>
<name>A0A2H4YEY7_9CAUD</name>
<evidence type="ECO:0000313" key="2">
    <source>
        <dbReference type="Proteomes" id="UP000240934"/>
    </source>
</evidence>
<gene>
    <name evidence="1" type="ORF">Ah1_00213</name>
</gene>
<organism evidence="1 2">
    <name type="scientific">Aeromonas phage Ah1</name>
    <dbReference type="NCBI Taxonomy" id="2053701"/>
    <lineage>
        <taxon>Viruses</taxon>
        <taxon>Duplodnaviria</taxon>
        <taxon>Heunggongvirae</taxon>
        <taxon>Uroviricota</taxon>
        <taxon>Caudoviricetes</taxon>
        <taxon>Pantevenvirales</taxon>
        <taxon>Straboviridae</taxon>
        <taxon>Cinqassovirus</taxon>
        <taxon>Cinqassovirus ah1</taxon>
    </lineage>
</organism>
<proteinExistence type="predicted"/>
<keyword evidence="2" id="KW-1185">Reference proteome</keyword>
<protein>
    <submittedName>
        <fullName evidence="1">Uncharacterized protein</fullName>
    </submittedName>
</protein>
<accession>A0A2H4YEY7</accession>
<dbReference type="Proteomes" id="UP000240934">
    <property type="component" value="Segment"/>
</dbReference>
<evidence type="ECO:0000313" key="1">
    <source>
        <dbReference type="EMBL" id="AUE22731.1"/>
    </source>
</evidence>
<dbReference type="EMBL" id="MG250483">
    <property type="protein sequence ID" value="AUE22731.1"/>
    <property type="molecule type" value="Genomic_DNA"/>
</dbReference>